<dbReference type="Proteomes" id="UP001500729">
    <property type="component" value="Unassembled WGS sequence"/>
</dbReference>
<sequence length="105" mass="11389">MTRRAALPGAAELFRTTVRPAEPPVTDAGRVGSGRGKHDSKITVYVSAEELVGLEQARLALRAEHGVAVDRGRIVREAIAVLLADLEERGADSILVRRLRREHSA</sequence>
<proteinExistence type="predicted"/>
<name>A0ABP3PAK1_SACER</name>
<evidence type="ECO:0008006" key="3">
    <source>
        <dbReference type="Google" id="ProtNLM"/>
    </source>
</evidence>
<dbReference type="EMBL" id="BAAAGS010000095">
    <property type="protein sequence ID" value="GAA0562007.1"/>
    <property type="molecule type" value="Genomic_DNA"/>
</dbReference>
<keyword evidence="2" id="KW-1185">Reference proteome</keyword>
<comment type="caution">
    <text evidence="1">The sequence shown here is derived from an EMBL/GenBank/DDBJ whole genome shotgun (WGS) entry which is preliminary data.</text>
</comment>
<accession>A0ABP3PAK1</accession>
<dbReference type="RefSeq" id="WP_009942374.1">
    <property type="nucleotide sequence ID" value="NZ_BAAAGS010000095.1"/>
</dbReference>
<evidence type="ECO:0000313" key="1">
    <source>
        <dbReference type="EMBL" id="GAA0562007.1"/>
    </source>
</evidence>
<reference evidence="2" key="1">
    <citation type="journal article" date="2019" name="Int. J. Syst. Evol. Microbiol.">
        <title>The Global Catalogue of Microorganisms (GCM) 10K type strain sequencing project: providing services to taxonomists for standard genome sequencing and annotation.</title>
        <authorList>
            <consortium name="The Broad Institute Genomics Platform"/>
            <consortium name="The Broad Institute Genome Sequencing Center for Infectious Disease"/>
            <person name="Wu L."/>
            <person name="Ma J."/>
        </authorList>
    </citation>
    <scope>NUCLEOTIDE SEQUENCE [LARGE SCALE GENOMIC DNA]</scope>
    <source>
        <strain evidence="2">JCM 10303</strain>
    </source>
</reference>
<protein>
    <recommendedName>
        <fullName evidence="3">Cobyrinic acid a,c-diamide synthase</fullName>
    </recommendedName>
</protein>
<evidence type="ECO:0000313" key="2">
    <source>
        <dbReference type="Proteomes" id="UP001500729"/>
    </source>
</evidence>
<organism evidence="1 2">
    <name type="scientific">Saccharopolyspora erythraea</name>
    <name type="common">Streptomyces erythraeus</name>
    <dbReference type="NCBI Taxonomy" id="1836"/>
    <lineage>
        <taxon>Bacteria</taxon>
        <taxon>Bacillati</taxon>
        <taxon>Actinomycetota</taxon>
        <taxon>Actinomycetes</taxon>
        <taxon>Pseudonocardiales</taxon>
        <taxon>Pseudonocardiaceae</taxon>
        <taxon>Saccharopolyspora</taxon>
    </lineage>
</organism>
<gene>
    <name evidence="1" type="ORF">GCM10009533_68380</name>
</gene>